<accession>A0A2P9AGA2</accession>
<dbReference type="EMBL" id="FUIG01000019">
    <property type="protein sequence ID" value="SJM30165.1"/>
    <property type="molecule type" value="Genomic_DNA"/>
</dbReference>
<reference evidence="2" key="1">
    <citation type="submission" date="2016-12" db="EMBL/GenBank/DDBJ databases">
        <authorList>
            <person name="Brunel B."/>
        </authorList>
    </citation>
    <scope>NUCLEOTIDE SEQUENCE [LARGE SCALE GENOMIC DNA]</scope>
</reference>
<keyword evidence="2" id="KW-1185">Reference proteome</keyword>
<organism evidence="1 2">
    <name type="scientific">Mesorhizobium delmotii</name>
    <dbReference type="NCBI Taxonomy" id="1631247"/>
    <lineage>
        <taxon>Bacteria</taxon>
        <taxon>Pseudomonadati</taxon>
        <taxon>Pseudomonadota</taxon>
        <taxon>Alphaproteobacteria</taxon>
        <taxon>Hyphomicrobiales</taxon>
        <taxon>Phyllobacteriaceae</taxon>
        <taxon>Mesorhizobium</taxon>
    </lineage>
</organism>
<dbReference type="Proteomes" id="UP000245698">
    <property type="component" value="Unassembled WGS sequence"/>
</dbReference>
<evidence type="ECO:0000313" key="2">
    <source>
        <dbReference type="Proteomes" id="UP000245698"/>
    </source>
</evidence>
<proteinExistence type="predicted"/>
<dbReference type="AlphaFoldDB" id="A0A2P9AGA2"/>
<sequence>MPLIGYDEERLILYIRLLAEDVDWRDVAEIVLKIDPEKSPSARTECGKAIWRAPDG</sequence>
<evidence type="ECO:0000313" key="1">
    <source>
        <dbReference type="EMBL" id="SJM30165.1"/>
    </source>
</evidence>
<name>A0A2P9AGA2_9HYPH</name>
<gene>
    <name evidence="1" type="ORF">BQ8482_130064</name>
</gene>
<protein>
    <submittedName>
        <fullName evidence="1">Uncharacterized protein</fullName>
    </submittedName>
</protein>